<dbReference type="RefSeq" id="XP_069209363.1">
    <property type="nucleotide sequence ID" value="XM_069351945.1"/>
</dbReference>
<feature type="compositionally biased region" description="Basic and acidic residues" evidence="1">
    <location>
        <begin position="1"/>
        <end position="10"/>
    </location>
</feature>
<keyword evidence="3" id="KW-1185">Reference proteome</keyword>
<proteinExistence type="predicted"/>
<comment type="caution">
    <text evidence="2">The sequence shown here is derived from an EMBL/GenBank/DDBJ whole genome shotgun (WGS) entry which is preliminary data.</text>
</comment>
<feature type="region of interest" description="Disordered" evidence="1">
    <location>
        <begin position="1"/>
        <end position="21"/>
    </location>
</feature>
<gene>
    <name evidence="2" type="ORF">Q8F55_003402</name>
</gene>
<dbReference type="EMBL" id="JBBXJM010000003">
    <property type="protein sequence ID" value="KAL1409419.1"/>
    <property type="molecule type" value="Genomic_DNA"/>
</dbReference>
<evidence type="ECO:0000313" key="3">
    <source>
        <dbReference type="Proteomes" id="UP001565368"/>
    </source>
</evidence>
<evidence type="ECO:0008006" key="4">
    <source>
        <dbReference type="Google" id="ProtNLM"/>
    </source>
</evidence>
<accession>A0ABR3Q3V1</accession>
<dbReference type="GeneID" id="95984445"/>
<dbReference type="Proteomes" id="UP001565368">
    <property type="component" value="Unassembled WGS sequence"/>
</dbReference>
<protein>
    <recommendedName>
        <fullName evidence="4">AMP-dependent synthetase/ligase domain-containing protein</fullName>
    </recommendedName>
</protein>
<sequence length="204" mass="21651">MVTIKTDKAKNKAAPAPDVASVATQQTSRLPAALPARIAPATVIALESPTRGSVAPCPALGSRVPSFTMEPMQPMQAVPANATVVTHGTSPQVYVGSPSNVQPLLYHNLLKHEYDQNVLADEVTTGCEKAIEGKKRIKKWLATHPACGIYLPDDTADDTPVDYHHAHYHNTLESRVAACLRARGVQPRGALQPTTFDNAASGSG</sequence>
<organism evidence="2 3">
    <name type="scientific">Vanrija albida</name>
    <dbReference type="NCBI Taxonomy" id="181172"/>
    <lineage>
        <taxon>Eukaryota</taxon>
        <taxon>Fungi</taxon>
        <taxon>Dikarya</taxon>
        <taxon>Basidiomycota</taxon>
        <taxon>Agaricomycotina</taxon>
        <taxon>Tremellomycetes</taxon>
        <taxon>Trichosporonales</taxon>
        <taxon>Trichosporonaceae</taxon>
        <taxon>Vanrija</taxon>
    </lineage>
</organism>
<evidence type="ECO:0000313" key="2">
    <source>
        <dbReference type="EMBL" id="KAL1409419.1"/>
    </source>
</evidence>
<name>A0ABR3Q3V1_9TREE</name>
<evidence type="ECO:0000256" key="1">
    <source>
        <dbReference type="SAM" id="MobiDB-lite"/>
    </source>
</evidence>
<reference evidence="2 3" key="1">
    <citation type="submission" date="2023-08" db="EMBL/GenBank/DDBJ databases">
        <title>Annotated Genome Sequence of Vanrija albida AlHP1.</title>
        <authorList>
            <person name="Herzog R."/>
        </authorList>
    </citation>
    <scope>NUCLEOTIDE SEQUENCE [LARGE SCALE GENOMIC DNA]</scope>
    <source>
        <strain evidence="2 3">AlHP1</strain>
    </source>
</reference>